<reference evidence="2" key="1">
    <citation type="journal article" date="2014" name="Genome Announc.">
        <title>Genome Sequence of Arthrobacter siccitolerans 4J27, a Xeroprotectant-Producing Desiccation-Tolerant Microorganism.</title>
        <authorList>
            <person name="Manzanera M."/>
            <person name="Santa-Cruz-Calvo L."/>
            <person name="Vilchez J.I."/>
            <person name="Garcia-Fontana C."/>
            <person name="Silva-Castro G.A."/>
            <person name="Calvo C."/>
            <person name="Gonzalez-Lopez J."/>
        </authorList>
    </citation>
    <scope>NUCLEOTIDE SEQUENCE [LARGE SCALE GENOMIC DNA]</scope>
    <source>
        <strain evidence="2">4J27</strain>
    </source>
</reference>
<sequence>MSTHDALLKQVSIKAQDSTLVATFDLDGTIPGSGAYVVGLVAASPDYSSQRRLGIEFMNGKPISFFSFNHDQSGEENYDLSGVSHSDSTITGHFPMAAINGLGEGHVMTGFSEADGREFQSGVPVEENL</sequence>
<gene>
    <name evidence="1" type="ORF">ARTSIC4J27_1895</name>
</gene>
<comment type="caution">
    <text evidence="1">The sequence shown here is derived from an EMBL/GenBank/DDBJ whole genome shotgun (WGS) entry which is preliminary data.</text>
</comment>
<dbReference type="AlphaFoldDB" id="A0A024H173"/>
<proteinExistence type="predicted"/>
<dbReference type="EMBL" id="CAQI01000041">
    <property type="protein sequence ID" value="CCQ45935.1"/>
    <property type="molecule type" value="Genomic_DNA"/>
</dbReference>
<organism evidence="1 2">
    <name type="scientific">Pseudarthrobacter siccitolerans</name>
    <dbReference type="NCBI Taxonomy" id="861266"/>
    <lineage>
        <taxon>Bacteria</taxon>
        <taxon>Bacillati</taxon>
        <taxon>Actinomycetota</taxon>
        <taxon>Actinomycetes</taxon>
        <taxon>Micrococcales</taxon>
        <taxon>Micrococcaceae</taxon>
        <taxon>Pseudarthrobacter</taxon>
    </lineage>
</organism>
<name>A0A024H173_9MICC</name>
<evidence type="ECO:0000313" key="2">
    <source>
        <dbReference type="Proteomes" id="UP000035722"/>
    </source>
</evidence>
<dbReference type="OrthoDB" id="4939823at2"/>
<protein>
    <submittedName>
        <fullName evidence="1">Uncharacterized protein</fullName>
    </submittedName>
</protein>
<dbReference type="RefSeq" id="WP_050054891.1">
    <property type="nucleotide sequence ID" value="NZ_CAQI01000041.1"/>
</dbReference>
<evidence type="ECO:0000313" key="1">
    <source>
        <dbReference type="EMBL" id="CCQ45935.1"/>
    </source>
</evidence>
<accession>A0A024H173</accession>
<dbReference type="Proteomes" id="UP000035722">
    <property type="component" value="Unassembled WGS sequence"/>
</dbReference>
<keyword evidence="2" id="KW-1185">Reference proteome</keyword>